<feature type="repeat" description="ANK" evidence="3">
    <location>
        <begin position="689"/>
        <end position="721"/>
    </location>
</feature>
<keyword evidence="1" id="KW-0677">Repeat</keyword>
<dbReference type="KEGG" id="bmic:BMR1_01G01451"/>
<keyword evidence="2 3" id="KW-0040">ANK repeat</keyword>
<dbReference type="Pfam" id="PF12796">
    <property type="entry name" value="Ank_2"/>
    <property type="match status" value="1"/>
</dbReference>
<dbReference type="RefSeq" id="XP_021337389.1">
    <property type="nucleotide sequence ID" value="XM_021482439.1"/>
</dbReference>
<dbReference type="SUPFAM" id="SSF48403">
    <property type="entry name" value="Ankyrin repeat"/>
    <property type="match status" value="1"/>
</dbReference>
<dbReference type="GO" id="GO:0051537">
    <property type="term" value="F:2 iron, 2 sulfur cluster binding"/>
    <property type="evidence" value="ECO:0007669"/>
    <property type="project" value="InterPro"/>
</dbReference>
<organism evidence="4 5">
    <name type="scientific">Babesia microti (strain RI)</name>
    <dbReference type="NCBI Taxonomy" id="1133968"/>
    <lineage>
        <taxon>Eukaryota</taxon>
        <taxon>Sar</taxon>
        <taxon>Alveolata</taxon>
        <taxon>Apicomplexa</taxon>
        <taxon>Aconoidasida</taxon>
        <taxon>Piroplasmida</taxon>
        <taxon>Babesiidae</taxon>
        <taxon>Babesia</taxon>
    </lineage>
</organism>
<dbReference type="OrthoDB" id="194358at2759"/>
<dbReference type="InterPro" id="IPR036770">
    <property type="entry name" value="Ankyrin_rpt-contain_sf"/>
</dbReference>
<protein>
    <submittedName>
        <fullName evidence="4">Uncharacterized protein</fullName>
    </submittedName>
</protein>
<dbReference type="PROSITE" id="PS50088">
    <property type="entry name" value="ANK_REPEAT"/>
    <property type="match status" value="1"/>
</dbReference>
<dbReference type="AlphaFoldDB" id="A0A1N6LWN6"/>
<evidence type="ECO:0000256" key="1">
    <source>
        <dbReference type="ARBA" id="ARBA00022737"/>
    </source>
</evidence>
<dbReference type="Proteomes" id="UP000002899">
    <property type="component" value="Chromosome I"/>
</dbReference>
<dbReference type="PROSITE" id="PS50297">
    <property type="entry name" value="ANK_REP_REGION"/>
    <property type="match status" value="1"/>
</dbReference>
<dbReference type="PROSITE" id="PS00197">
    <property type="entry name" value="2FE2S_FER_1"/>
    <property type="match status" value="1"/>
</dbReference>
<dbReference type="PANTHER" id="PTHR24198">
    <property type="entry name" value="ANKYRIN REPEAT AND PROTEIN KINASE DOMAIN-CONTAINING PROTEIN"/>
    <property type="match status" value="1"/>
</dbReference>
<dbReference type="Gene3D" id="1.25.40.20">
    <property type="entry name" value="Ankyrin repeat-containing domain"/>
    <property type="match status" value="1"/>
</dbReference>
<evidence type="ECO:0000256" key="3">
    <source>
        <dbReference type="PROSITE-ProRule" id="PRU00023"/>
    </source>
</evidence>
<reference evidence="4 5" key="2">
    <citation type="journal article" date="2013" name="PLoS ONE">
        <title>Whole genome mapping and re-organization of the nuclear and mitochondrial genomes of Babesia microti isolates.</title>
        <authorList>
            <person name="Cornillot E."/>
            <person name="Dassouli A."/>
            <person name="Garg A."/>
            <person name="Pachikara N."/>
            <person name="Randazzo S."/>
            <person name="Depoix D."/>
            <person name="Carcy B."/>
            <person name="Delbecq S."/>
            <person name="Frutos R."/>
            <person name="Silva J.C."/>
            <person name="Sutton R."/>
            <person name="Krause P.J."/>
            <person name="Mamoun C.B."/>
        </authorList>
    </citation>
    <scope>NUCLEOTIDE SEQUENCE [LARGE SCALE GENOMIC DNA]</scope>
    <source>
        <strain evidence="4 5">RI</strain>
    </source>
</reference>
<dbReference type="SMART" id="SM00248">
    <property type="entry name" value="ANK"/>
    <property type="match status" value="3"/>
</dbReference>
<dbReference type="GeneID" id="24423367"/>
<dbReference type="InterPro" id="IPR002110">
    <property type="entry name" value="Ankyrin_rpt"/>
</dbReference>
<reference evidence="4 5" key="3">
    <citation type="journal article" date="2016" name="Sci. Rep.">
        <title>Genome-wide diversity and gene expression profiling of Babesia microti isolates identify polymorphic genes that mediate host-pathogen interactions.</title>
        <authorList>
            <person name="Silva J.C."/>
            <person name="Cornillot E."/>
            <person name="McCracken C."/>
            <person name="Usmani-Brown S."/>
            <person name="Dwivedi A."/>
            <person name="Ifeonu O.O."/>
            <person name="Crabtree J."/>
            <person name="Gotia H.T."/>
            <person name="Virji A.Z."/>
            <person name="Reynes C."/>
            <person name="Colinge J."/>
            <person name="Kumar V."/>
            <person name="Lawres L."/>
            <person name="Pazzi J.E."/>
            <person name="Pablo J.V."/>
            <person name="Hung C."/>
            <person name="Brancato J."/>
            <person name="Kumari P."/>
            <person name="Orvis J."/>
            <person name="Tretina K."/>
            <person name="Chibucos M."/>
            <person name="Ott S."/>
            <person name="Sadzewicz L."/>
            <person name="Sengamalay N."/>
            <person name="Shetty A.C."/>
            <person name="Su Q."/>
            <person name="Tallon L."/>
            <person name="Fraser C.M."/>
            <person name="Frutos R."/>
            <person name="Molina D.M."/>
            <person name="Krause P.J."/>
            <person name="Ben Mamoun C."/>
        </authorList>
    </citation>
    <scope>NUCLEOTIDE SEQUENCE [LARGE SCALE GENOMIC DNA]</scope>
    <source>
        <strain evidence="4 5">RI</strain>
    </source>
</reference>
<dbReference type="InterPro" id="IPR006058">
    <property type="entry name" value="2Fe2S_fd_BS"/>
</dbReference>
<sequence>MEQLAIERCVNVDKWIKTAMDYENEGDLDLARETLLTYHYLSKKSDNFKDIANHKPIYNELEIIESKILVKLTQKIPTHHTQLFFPSLLSIDPYIPGIFLPGQVVNTIKPLATVTVMEAEDLQDNYLSAYCGMCGKFCVTKSPTARIPGVSILLGRRIACQYNCGVSYCSDICYLQHSNLHGTLCRILPDFLQQICQLGLCKYRSLLALKTLASNAVKLKGLWGQKIGVKQLGIPILGDLSQILFKVTNVNSEVMYTRQEILQLFTIVYCKAVTCNIADVPIDLPFSAFIKCKIWVFSPNLLQYIITEVADGYSSYNKLATSWQNGKVYLRTVSESEISSSKFYIQNDEDIFENEAKIPGDYRCRFCIVGFCKAGVCTSCNNSSVDDATVDVCTSANNSEDNLMFLMSKYGYDSPNFLRSLLTYIDSKQLGPFSYSKDITKFLIRSALCLLQKCNNFGLQLLSHSMGKLAKLLSMDNPNGNLLHISMCCAYNYYKLHGESCLGVIEMREIAATCGINWINCPLKFSVSDSSLLDGVGKKVYGPSTFTPFPPDCNSSIVTLAFAASRTLIAAGDPLFGVVKGFVLELEKLGVIHLPTGLTPLGLALMARNDPLLCNLGLEPANTPDGGNGSKYHFHRTLTPLIVTILKFEMGLSDSKGQTVPISSYLHKLINLIEDKKEFVDARTSEIEGLETAMHYAAWTNNLSLMKLLVKYGAIVNPLSGLGLTPFDLAASAGHMNVVKYLFESECGVISSTSLFLACCSLKVDMIKYLLGLCGNNSSSRVLSVDNLPMYFGLVWHGIAFTVCKTDYYETNINKSGTISRLNDAVSVVKMLCDWGFKGTSILDGKLPSETVKSLSVKFLEAVSISGDQLHYASVAQSFIYLGHLLESIEGESYIK</sequence>
<evidence type="ECO:0000313" key="5">
    <source>
        <dbReference type="Proteomes" id="UP000002899"/>
    </source>
</evidence>
<dbReference type="VEuPathDB" id="PiroplasmaDB:BMR1_01G01451"/>
<name>A0A1N6LWN6_BABMR</name>
<evidence type="ECO:0000313" key="4">
    <source>
        <dbReference type="EMBL" id="SIO73285.1"/>
    </source>
</evidence>
<dbReference type="EMBL" id="FO082871">
    <property type="protein sequence ID" value="SIO73285.1"/>
    <property type="molecule type" value="Genomic_DNA"/>
</dbReference>
<evidence type="ECO:0000256" key="2">
    <source>
        <dbReference type="ARBA" id="ARBA00023043"/>
    </source>
</evidence>
<accession>A0A1N6LWN6</accession>
<reference evidence="4 5" key="1">
    <citation type="journal article" date="2012" name="Nucleic Acids Res.">
        <title>Sequencing of the smallest Apicomplexan genome from the human pathogen Babesia microti.</title>
        <authorList>
            <person name="Cornillot E."/>
            <person name="Hadj-Kaddour K."/>
            <person name="Dassouli A."/>
            <person name="Noel B."/>
            <person name="Ranwez V."/>
            <person name="Vacherie B."/>
            <person name="Augagneur Y."/>
            <person name="Bres V."/>
            <person name="Duclos A."/>
            <person name="Randazzo S."/>
            <person name="Carcy B."/>
            <person name="Debierre-Grockiego F."/>
            <person name="Delbecq S."/>
            <person name="Moubri-Menage K."/>
            <person name="Shams-Eldin H."/>
            <person name="Usmani-Brown S."/>
            <person name="Bringaud F."/>
            <person name="Wincker P."/>
            <person name="Vivares C.P."/>
            <person name="Schwarz R.T."/>
            <person name="Schetters T.P."/>
            <person name="Krause P.J."/>
            <person name="Gorenflot A."/>
            <person name="Berry V."/>
            <person name="Barbe V."/>
            <person name="Ben Mamoun C."/>
        </authorList>
    </citation>
    <scope>NUCLEOTIDE SEQUENCE [LARGE SCALE GENOMIC DNA]</scope>
    <source>
        <strain evidence="4 5">RI</strain>
    </source>
</reference>
<keyword evidence="5" id="KW-1185">Reference proteome</keyword>
<gene>
    <name evidence="4" type="ORF">BMR1_01G01451</name>
</gene>
<dbReference type="PANTHER" id="PTHR24198:SF165">
    <property type="entry name" value="ANKYRIN REPEAT-CONTAINING PROTEIN-RELATED"/>
    <property type="match status" value="1"/>
</dbReference>
<proteinExistence type="predicted"/>